<reference evidence="5 6" key="1">
    <citation type="journal article" date="2016" name="Nat. Commun.">
        <title>Thousands of microbial genomes shed light on interconnected biogeochemical processes in an aquifer system.</title>
        <authorList>
            <person name="Anantharaman K."/>
            <person name="Brown C.T."/>
            <person name="Hug L.A."/>
            <person name="Sharon I."/>
            <person name="Castelle C.J."/>
            <person name="Probst A.J."/>
            <person name="Thomas B.C."/>
            <person name="Singh A."/>
            <person name="Wilkins M.J."/>
            <person name="Karaoz U."/>
            <person name="Brodie E.L."/>
            <person name="Williams K.H."/>
            <person name="Hubbard S.S."/>
            <person name="Banfield J.F."/>
        </authorList>
    </citation>
    <scope>NUCLEOTIDE SEQUENCE [LARGE SCALE GENOMIC DNA]</scope>
</reference>
<feature type="domain" description="HIT" evidence="4">
    <location>
        <begin position="5"/>
        <end position="111"/>
    </location>
</feature>
<proteinExistence type="predicted"/>
<dbReference type="InterPro" id="IPR001310">
    <property type="entry name" value="Histidine_triad_HIT"/>
</dbReference>
<evidence type="ECO:0000313" key="6">
    <source>
        <dbReference type="Proteomes" id="UP000177080"/>
    </source>
</evidence>
<sequence length="111" mass="12071">MNSCVFCRIVAGELPTQKVWEDEEIVAFKDVNPSAPVHVLVVPKRHIDKLTEATSQDRDLLGGLQLAAAVVAQKMGIADGFRLMLNNGASAGQVVWHLHYHVQGGWKGGVK</sequence>
<protein>
    <submittedName>
        <fullName evidence="5">Histidine triad nucleotide-binding protein</fullName>
    </submittedName>
</protein>
<evidence type="ECO:0000256" key="2">
    <source>
        <dbReference type="PIRSR" id="PIRSR601310-3"/>
    </source>
</evidence>
<dbReference type="CDD" id="cd01276">
    <property type="entry name" value="PKCI_related"/>
    <property type="match status" value="1"/>
</dbReference>
<evidence type="ECO:0000313" key="5">
    <source>
        <dbReference type="EMBL" id="OGD03664.1"/>
    </source>
</evidence>
<organism evidence="5 6">
    <name type="scientific">Candidatus Amesbacteria bacterium RIFCSPLOWO2_01_FULL_48_25</name>
    <dbReference type="NCBI Taxonomy" id="1797259"/>
    <lineage>
        <taxon>Bacteria</taxon>
        <taxon>Candidatus Amesiibacteriota</taxon>
    </lineage>
</organism>
<dbReference type="SUPFAM" id="SSF54197">
    <property type="entry name" value="HIT-like"/>
    <property type="match status" value="1"/>
</dbReference>
<dbReference type="AlphaFoldDB" id="A0A1F4ZE09"/>
<dbReference type="PROSITE" id="PS51084">
    <property type="entry name" value="HIT_2"/>
    <property type="match status" value="1"/>
</dbReference>
<dbReference type="InterPro" id="IPR011146">
    <property type="entry name" value="HIT-like"/>
</dbReference>
<comment type="caution">
    <text evidence="5">The sequence shown here is derived from an EMBL/GenBank/DDBJ whole genome shotgun (WGS) entry which is preliminary data.</text>
</comment>
<evidence type="ECO:0000256" key="3">
    <source>
        <dbReference type="PROSITE-ProRule" id="PRU00464"/>
    </source>
</evidence>
<dbReference type="Gene3D" id="3.30.428.10">
    <property type="entry name" value="HIT-like"/>
    <property type="match status" value="1"/>
</dbReference>
<dbReference type="Pfam" id="PF01230">
    <property type="entry name" value="HIT"/>
    <property type="match status" value="1"/>
</dbReference>
<dbReference type="Proteomes" id="UP000177080">
    <property type="component" value="Unassembled WGS sequence"/>
</dbReference>
<accession>A0A1F4ZE09</accession>
<feature type="short sequence motif" description="Histidine triad motif" evidence="2 3">
    <location>
        <begin position="97"/>
        <end position="101"/>
    </location>
</feature>
<evidence type="ECO:0000256" key="1">
    <source>
        <dbReference type="PIRSR" id="PIRSR601310-1"/>
    </source>
</evidence>
<dbReference type="GO" id="GO:0003824">
    <property type="term" value="F:catalytic activity"/>
    <property type="evidence" value="ECO:0007669"/>
    <property type="project" value="InterPro"/>
</dbReference>
<dbReference type="InterPro" id="IPR036265">
    <property type="entry name" value="HIT-like_sf"/>
</dbReference>
<dbReference type="EMBL" id="MEXN01000005">
    <property type="protein sequence ID" value="OGD03664.1"/>
    <property type="molecule type" value="Genomic_DNA"/>
</dbReference>
<dbReference type="STRING" id="1797259.A2989_03215"/>
<gene>
    <name evidence="5" type="ORF">A2989_03215</name>
</gene>
<dbReference type="PANTHER" id="PTHR23089">
    <property type="entry name" value="HISTIDINE TRIAD HIT PROTEIN"/>
    <property type="match status" value="1"/>
</dbReference>
<evidence type="ECO:0000259" key="4">
    <source>
        <dbReference type="PROSITE" id="PS51084"/>
    </source>
</evidence>
<feature type="active site" description="Tele-AMP-histidine intermediate" evidence="1">
    <location>
        <position position="99"/>
    </location>
</feature>
<dbReference type="PRINTS" id="PR00332">
    <property type="entry name" value="HISTRIAD"/>
</dbReference>
<name>A0A1F4ZE09_9BACT</name>